<feature type="signal peptide" evidence="3">
    <location>
        <begin position="1"/>
        <end position="21"/>
    </location>
</feature>
<comment type="caution">
    <text evidence="4">The sequence shown here is derived from an EMBL/GenBank/DDBJ whole genome shotgun (WGS) entry which is preliminary data.</text>
</comment>
<evidence type="ECO:0000313" key="4">
    <source>
        <dbReference type="EMBL" id="MFC4026928.1"/>
    </source>
</evidence>
<evidence type="ECO:0000256" key="2">
    <source>
        <dbReference type="ARBA" id="ARBA00022729"/>
    </source>
</evidence>
<dbReference type="InterPro" id="IPR012640">
    <property type="entry name" value="Membr_lipoprot_lipid_attach_CS"/>
</dbReference>
<organism evidence="4 5">
    <name type="scientific">Zunongwangia endophytica</name>
    <dbReference type="NCBI Taxonomy" id="1808945"/>
    <lineage>
        <taxon>Bacteria</taxon>
        <taxon>Pseudomonadati</taxon>
        <taxon>Bacteroidota</taxon>
        <taxon>Flavobacteriia</taxon>
        <taxon>Flavobacteriales</taxon>
        <taxon>Flavobacteriaceae</taxon>
        <taxon>Zunongwangia</taxon>
    </lineage>
</organism>
<protein>
    <recommendedName>
        <fullName evidence="1">Type IV secretion system putative lipoprotein virB7</fullName>
    </recommendedName>
</protein>
<dbReference type="PROSITE" id="PS51257">
    <property type="entry name" value="PROKAR_LIPOPROTEIN"/>
    <property type="match status" value="1"/>
</dbReference>
<keyword evidence="5" id="KW-1185">Reference proteome</keyword>
<evidence type="ECO:0000256" key="3">
    <source>
        <dbReference type="SAM" id="SignalP"/>
    </source>
</evidence>
<gene>
    <name evidence="4" type="ORF">ACFOS1_05890</name>
</gene>
<evidence type="ECO:0000313" key="5">
    <source>
        <dbReference type="Proteomes" id="UP001595793"/>
    </source>
</evidence>
<reference evidence="5" key="1">
    <citation type="journal article" date="2019" name="Int. J. Syst. Evol. Microbiol.">
        <title>The Global Catalogue of Microorganisms (GCM) 10K type strain sequencing project: providing services to taxonomists for standard genome sequencing and annotation.</title>
        <authorList>
            <consortium name="The Broad Institute Genomics Platform"/>
            <consortium name="The Broad Institute Genome Sequencing Center for Infectious Disease"/>
            <person name="Wu L."/>
            <person name="Ma J."/>
        </authorList>
    </citation>
    <scope>NUCLEOTIDE SEQUENCE [LARGE SCALE GENOMIC DNA]</scope>
    <source>
        <strain evidence="5">CECT 9128</strain>
    </source>
</reference>
<sequence>MKKIVFLLFSLVILSSCSSNSEDDKPEVLAPAEINAEVDFFNFEIDTEARTTFMEYRMTFYNESDFDVEGYPQIYIGQEGVEDFSVTTERYNGENPCNYLEANSSCTQEFSELLSYDQGDLEAWSGEVPVLTLEDIQYRILEEHR</sequence>
<dbReference type="Proteomes" id="UP001595793">
    <property type="component" value="Unassembled WGS sequence"/>
</dbReference>
<dbReference type="RefSeq" id="WP_290235383.1">
    <property type="nucleotide sequence ID" value="NZ_JAUFPZ010000002.1"/>
</dbReference>
<accession>A0ABV8H4C7</accession>
<feature type="chain" id="PRO_5045809549" description="Type IV secretion system putative lipoprotein virB7" evidence="3">
    <location>
        <begin position="22"/>
        <end position="145"/>
    </location>
</feature>
<dbReference type="Pfam" id="PF08139">
    <property type="entry name" value="LPAM_1"/>
    <property type="match status" value="1"/>
</dbReference>
<evidence type="ECO:0000256" key="1">
    <source>
        <dbReference type="ARBA" id="ARBA00017922"/>
    </source>
</evidence>
<keyword evidence="4" id="KW-0449">Lipoprotein</keyword>
<name>A0ABV8H4C7_9FLAO</name>
<keyword evidence="2 3" id="KW-0732">Signal</keyword>
<dbReference type="EMBL" id="JBHSAS010000006">
    <property type="protein sequence ID" value="MFC4026928.1"/>
    <property type="molecule type" value="Genomic_DNA"/>
</dbReference>
<proteinExistence type="predicted"/>